<feature type="transmembrane region" description="Helical" evidence="7">
    <location>
        <begin position="104"/>
        <end position="132"/>
    </location>
</feature>
<evidence type="ECO:0000256" key="1">
    <source>
        <dbReference type="ARBA" id="ARBA00004141"/>
    </source>
</evidence>
<name>A0A076F5M8_RHOOP</name>
<evidence type="ECO:0000256" key="7">
    <source>
        <dbReference type="SAM" id="Phobius"/>
    </source>
</evidence>
<dbReference type="GO" id="GO:0016020">
    <property type="term" value="C:membrane"/>
    <property type="evidence" value="ECO:0007669"/>
    <property type="project" value="UniProtKB-SubCell"/>
</dbReference>
<accession>A0A076F5M8</accession>
<keyword evidence="4 7" id="KW-1133">Transmembrane helix</keyword>
<keyword evidence="5 7" id="KW-0472">Membrane</keyword>
<sequence length="460" mass="47150">MLSSGGPVAYLDIVGIALLAIVFLIGTTRPINLGALALAGAFTLAVVFAGKTVSDVLDGFPADLFVLLLGVTFLFGIASTNGTIEWIVDACVQIVGGRAAFIPWIVFFIAAIPTTAGALGPATIALLAPLGIRLGMRYNMNPTLIGLMVIHGSAAGNFSPVNALGAIVNQTVERAGLNSAPLLLFATNFAFNVALGVAIFVIFGGLRLIRRRDQQTGVGVEGAGGGSTFCRSPRGGSDQPDSGNVAVAVKAETAVENSKRRSITAPQVITLLTIAVTAGVALLFEVNIGVVALFAAIILKLVTPKSSAGAEKLIAWNTVLLICGIITYVALLQRIGTVDSIGNSVTRLNIPLLAAFLICLIGAAVSAFASSAGILGALIPLSIPFLLQGQISVTALLISLAICATVVDSTPFSTVGSLVVANTPESNANNVYKGLLKWGMSMIIVAPIATFALFILPSTL</sequence>
<protein>
    <recommendedName>
        <fullName evidence="12">Dicarboxylate carrier MatC N-terminal domain-containing protein</fullName>
    </recommendedName>
</protein>
<feature type="domain" description="Dicarboxylate carrier MatC N-terminal" evidence="9">
    <location>
        <begin position="12"/>
        <end position="156"/>
    </location>
</feature>
<feature type="transmembrane region" description="Helical" evidence="7">
    <location>
        <begin position="62"/>
        <end position="84"/>
    </location>
</feature>
<feature type="transmembrane region" description="Helical" evidence="7">
    <location>
        <begin position="268"/>
        <end position="301"/>
    </location>
</feature>
<reference evidence="10 11" key="1">
    <citation type="submission" date="2014-07" db="EMBL/GenBank/DDBJ databases">
        <title>Genome Sequence of Rhodococcus opacus Strain R7, a Biodegrader of Mono- and Polycyclic Aromatic Hydrocarbons.</title>
        <authorList>
            <person name="Di Gennaro P."/>
            <person name="Zampolli J."/>
            <person name="Presti I."/>
            <person name="Cappelletti M."/>
            <person name="D'Ursi P."/>
            <person name="Orro A."/>
            <person name="Mezzelani A."/>
            <person name="Milanesi L."/>
        </authorList>
    </citation>
    <scope>NUCLEOTIDE SEQUENCE [LARGE SCALE GENOMIC DNA]</scope>
    <source>
        <strain evidence="10 11">R7</strain>
        <plasmid evidence="10">pPDG2</plasmid>
    </source>
</reference>
<evidence type="ECO:0000256" key="2">
    <source>
        <dbReference type="ARBA" id="ARBA00022448"/>
    </source>
</evidence>
<feature type="domain" description="Citrate transporter-like" evidence="8">
    <location>
        <begin position="284"/>
        <end position="456"/>
    </location>
</feature>
<evidence type="ECO:0000256" key="3">
    <source>
        <dbReference type="ARBA" id="ARBA00022692"/>
    </source>
</evidence>
<feature type="transmembrane region" description="Helical" evidence="7">
    <location>
        <begin position="180"/>
        <end position="206"/>
    </location>
</feature>
<feature type="region of interest" description="Disordered" evidence="6">
    <location>
        <begin position="217"/>
        <end position="243"/>
    </location>
</feature>
<feature type="transmembrane region" description="Helical" evidence="7">
    <location>
        <begin position="435"/>
        <end position="456"/>
    </location>
</feature>
<evidence type="ECO:0000313" key="10">
    <source>
        <dbReference type="EMBL" id="AII10989.1"/>
    </source>
</evidence>
<dbReference type="Proteomes" id="UP000028488">
    <property type="component" value="Plasmid pPDG2"/>
</dbReference>
<keyword evidence="10" id="KW-0614">Plasmid</keyword>
<evidence type="ECO:0000313" key="11">
    <source>
        <dbReference type="Proteomes" id="UP000028488"/>
    </source>
</evidence>
<feature type="transmembrane region" description="Helical" evidence="7">
    <location>
        <begin position="352"/>
        <end position="379"/>
    </location>
</feature>
<feature type="transmembrane region" description="Helical" evidence="7">
    <location>
        <begin position="7"/>
        <end position="25"/>
    </location>
</feature>
<feature type="transmembrane region" description="Helical" evidence="7">
    <location>
        <begin position="144"/>
        <end position="168"/>
    </location>
</feature>
<comment type="subcellular location">
    <subcellularLocation>
        <location evidence="1">Membrane</location>
        <topology evidence="1">Multi-pass membrane protein</topology>
    </subcellularLocation>
</comment>
<dbReference type="InterPro" id="IPR009827">
    <property type="entry name" value="MatC_N"/>
</dbReference>
<evidence type="ECO:0000259" key="8">
    <source>
        <dbReference type="Pfam" id="PF03600"/>
    </source>
</evidence>
<proteinExistence type="predicted"/>
<evidence type="ECO:0008006" key="12">
    <source>
        <dbReference type="Google" id="ProtNLM"/>
    </source>
</evidence>
<evidence type="ECO:0000259" key="9">
    <source>
        <dbReference type="Pfam" id="PF07158"/>
    </source>
</evidence>
<evidence type="ECO:0000256" key="6">
    <source>
        <dbReference type="SAM" id="MobiDB-lite"/>
    </source>
</evidence>
<keyword evidence="3 7" id="KW-0812">Transmembrane</keyword>
<evidence type="ECO:0000256" key="5">
    <source>
        <dbReference type="ARBA" id="ARBA00023136"/>
    </source>
</evidence>
<dbReference type="Pfam" id="PF03600">
    <property type="entry name" value="CitMHS"/>
    <property type="match status" value="1"/>
</dbReference>
<organism evidence="10 11">
    <name type="scientific">Rhodococcus opacus</name>
    <name type="common">Nocardia opaca</name>
    <dbReference type="NCBI Taxonomy" id="37919"/>
    <lineage>
        <taxon>Bacteria</taxon>
        <taxon>Bacillati</taxon>
        <taxon>Actinomycetota</taxon>
        <taxon>Actinomycetes</taxon>
        <taxon>Mycobacteriales</taxon>
        <taxon>Nocardiaceae</taxon>
        <taxon>Rhodococcus</taxon>
    </lineage>
</organism>
<evidence type="ECO:0000256" key="4">
    <source>
        <dbReference type="ARBA" id="ARBA00022989"/>
    </source>
</evidence>
<feature type="transmembrane region" description="Helical" evidence="7">
    <location>
        <begin position="313"/>
        <end position="331"/>
    </location>
</feature>
<gene>
    <name evidence="10" type="ORF">EP51_43585</name>
</gene>
<dbReference type="Pfam" id="PF07158">
    <property type="entry name" value="MatC_N"/>
    <property type="match status" value="1"/>
</dbReference>
<dbReference type="InterPro" id="IPR004680">
    <property type="entry name" value="Cit_transptr-like_dom"/>
</dbReference>
<dbReference type="AlphaFoldDB" id="A0A076F5M8"/>
<geneLocation type="plasmid" evidence="10 11">
    <name>pPDG2</name>
</geneLocation>
<keyword evidence="2" id="KW-0813">Transport</keyword>
<dbReference type="EMBL" id="CP008949">
    <property type="protein sequence ID" value="AII10989.1"/>
    <property type="molecule type" value="Genomic_DNA"/>
</dbReference>
<dbReference type="GO" id="GO:0055085">
    <property type="term" value="P:transmembrane transport"/>
    <property type="evidence" value="ECO:0007669"/>
    <property type="project" value="InterPro"/>
</dbReference>
<feature type="transmembrane region" description="Helical" evidence="7">
    <location>
        <begin position="385"/>
        <end position="407"/>
    </location>
</feature>
<feature type="transmembrane region" description="Helical" evidence="7">
    <location>
        <begin position="31"/>
        <end position="50"/>
    </location>
</feature>